<accession>A0A6N8J2Z5</accession>
<dbReference type="GO" id="GO:0005886">
    <property type="term" value="C:plasma membrane"/>
    <property type="evidence" value="ECO:0007669"/>
    <property type="project" value="TreeGrafter"/>
</dbReference>
<feature type="transmembrane region" description="Helical" evidence="2">
    <location>
        <begin position="21"/>
        <end position="37"/>
    </location>
</feature>
<dbReference type="OrthoDB" id="9812349at2"/>
<keyword evidence="2" id="KW-0812">Transmembrane</keyword>
<evidence type="ECO:0000256" key="1">
    <source>
        <dbReference type="SAM" id="MobiDB-lite"/>
    </source>
</evidence>
<evidence type="ECO:0000313" key="3">
    <source>
        <dbReference type="EMBL" id="MVT39068.1"/>
    </source>
</evidence>
<keyword evidence="4" id="KW-1185">Reference proteome</keyword>
<dbReference type="RefSeq" id="WP_157297773.1">
    <property type="nucleotide sequence ID" value="NZ_BAAAZB010000005.1"/>
</dbReference>
<sequence>MFKKLFSFKGRIRRTEYGISLIIYLIFLVLVQILPESGSDSDVILAMIYALLLIPMIWMLYAQGAKRCHDVGKSGWWQIIPFYVLLLLFKGGDEGPNEYGPNPKSDSAEDIIDSIGKE</sequence>
<feature type="transmembrane region" description="Helical" evidence="2">
    <location>
        <begin position="43"/>
        <end position="62"/>
    </location>
</feature>
<comment type="caution">
    <text evidence="3">The sequence shown here is derived from an EMBL/GenBank/DDBJ whole genome shotgun (WGS) entry which is preliminary data.</text>
</comment>
<dbReference type="Proteomes" id="UP000468388">
    <property type="component" value="Unassembled WGS sequence"/>
</dbReference>
<gene>
    <name evidence="3" type="ORF">GO495_00610</name>
</gene>
<keyword evidence="2" id="KW-1133">Transmembrane helix</keyword>
<evidence type="ECO:0000313" key="4">
    <source>
        <dbReference type="Proteomes" id="UP000468388"/>
    </source>
</evidence>
<dbReference type="AlphaFoldDB" id="A0A6N8J2Z5"/>
<organism evidence="3 4">
    <name type="scientific">Chitinophaga oryziterrae</name>
    <dbReference type="NCBI Taxonomy" id="1031224"/>
    <lineage>
        <taxon>Bacteria</taxon>
        <taxon>Pseudomonadati</taxon>
        <taxon>Bacteroidota</taxon>
        <taxon>Chitinophagia</taxon>
        <taxon>Chitinophagales</taxon>
        <taxon>Chitinophagaceae</taxon>
        <taxon>Chitinophaga</taxon>
    </lineage>
</organism>
<reference evidence="3 4" key="1">
    <citation type="submission" date="2019-12" db="EMBL/GenBank/DDBJ databases">
        <title>The draft genomic sequence of strain Chitinophaga oryziterrae JCM 16595.</title>
        <authorList>
            <person name="Zhang X."/>
        </authorList>
    </citation>
    <scope>NUCLEOTIDE SEQUENCE [LARGE SCALE GENOMIC DNA]</scope>
    <source>
        <strain evidence="3 4">JCM 16595</strain>
    </source>
</reference>
<name>A0A6N8J2Z5_9BACT</name>
<keyword evidence="2" id="KW-0472">Membrane</keyword>
<feature type="region of interest" description="Disordered" evidence="1">
    <location>
        <begin position="97"/>
        <end position="118"/>
    </location>
</feature>
<dbReference type="InterPro" id="IPR008523">
    <property type="entry name" value="DUF805"/>
</dbReference>
<dbReference type="PANTHER" id="PTHR34980">
    <property type="entry name" value="INNER MEMBRANE PROTEIN-RELATED-RELATED"/>
    <property type="match status" value="1"/>
</dbReference>
<proteinExistence type="predicted"/>
<dbReference type="EMBL" id="WRXO01000001">
    <property type="protein sequence ID" value="MVT39068.1"/>
    <property type="molecule type" value="Genomic_DNA"/>
</dbReference>
<protein>
    <submittedName>
        <fullName evidence="3">DUF805 domain-containing protein</fullName>
    </submittedName>
</protein>
<evidence type="ECO:0000256" key="2">
    <source>
        <dbReference type="SAM" id="Phobius"/>
    </source>
</evidence>
<dbReference type="Pfam" id="PF05656">
    <property type="entry name" value="DUF805"/>
    <property type="match status" value="1"/>
</dbReference>